<gene>
    <name evidence="2" type="ORF">APLA_LOCUS477</name>
</gene>
<feature type="region of interest" description="Disordered" evidence="1">
    <location>
        <begin position="130"/>
        <end position="159"/>
    </location>
</feature>
<feature type="compositionally biased region" description="Basic and acidic residues" evidence="1">
    <location>
        <begin position="150"/>
        <end position="159"/>
    </location>
</feature>
<dbReference type="EMBL" id="CADEBC010000061">
    <property type="protein sequence ID" value="CAB3221168.1"/>
    <property type="molecule type" value="Genomic_DNA"/>
</dbReference>
<feature type="region of interest" description="Disordered" evidence="1">
    <location>
        <begin position="311"/>
        <end position="377"/>
    </location>
</feature>
<accession>A0A8S0YPW3</accession>
<sequence>MYGTSCYHPHQSSDYMSLNLELNRLKLTVTDIKTQNAELVNTLSNVTTTMKQMISKYDMVLKIKDHEIDTLKEKLNNHYERYESPEINDYEETIELENNQEPIQPEDTSDVENNIERYYSSCSSLSVPDTVVSSEKSQSSDNNNTILKTNNEKTQVDRQHIKSSNIDEWTVVTKKQKDRVHSKTLQRKEVTYPPGLEVANGWTHLHLYNVQLGTTAKRVLTYVKSLCGYPDCTVVALKTRAEYASFKIGVPAELAEKILKAENWTGNIRIKPWKFNAPPRKILKNTSSDNIKTDEKDKVLISTQNLTLKTTTRNTSSDTSKTDEINKTQTATQTLPPKKVVKSTRSVDPKTDEKDKTSTQNQKDLKFKTSTPKKKSL</sequence>
<evidence type="ECO:0000313" key="3">
    <source>
        <dbReference type="Proteomes" id="UP000494106"/>
    </source>
</evidence>
<reference evidence="2 3" key="1">
    <citation type="submission" date="2020-04" db="EMBL/GenBank/DDBJ databases">
        <authorList>
            <person name="Wallbank WR R."/>
            <person name="Pardo Diaz C."/>
            <person name="Kozak K."/>
            <person name="Martin S."/>
            <person name="Jiggins C."/>
            <person name="Moest M."/>
            <person name="Warren A I."/>
            <person name="Byers J.R.P. K."/>
            <person name="Montejo-Kovacevich G."/>
            <person name="Yen C E."/>
        </authorList>
    </citation>
    <scope>NUCLEOTIDE SEQUENCE [LARGE SCALE GENOMIC DNA]</scope>
</reference>
<organism evidence="2 3">
    <name type="scientific">Arctia plantaginis</name>
    <name type="common">Wood tiger moth</name>
    <name type="synonym">Phalaena plantaginis</name>
    <dbReference type="NCBI Taxonomy" id="874455"/>
    <lineage>
        <taxon>Eukaryota</taxon>
        <taxon>Metazoa</taxon>
        <taxon>Ecdysozoa</taxon>
        <taxon>Arthropoda</taxon>
        <taxon>Hexapoda</taxon>
        <taxon>Insecta</taxon>
        <taxon>Pterygota</taxon>
        <taxon>Neoptera</taxon>
        <taxon>Endopterygota</taxon>
        <taxon>Lepidoptera</taxon>
        <taxon>Glossata</taxon>
        <taxon>Ditrysia</taxon>
        <taxon>Noctuoidea</taxon>
        <taxon>Erebidae</taxon>
        <taxon>Arctiinae</taxon>
        <taxon>Arctia</taxon>
    </lineage>
</organism>
<keyword evidence="3" id="KW-1185">Reference proteome</keyword>
<evidence type="ECO:0000313" key="2">
    <source>
        <dbReference type="EMBL" id="CAB3221168.1"/>
    </source>
</evidence>
<comment type="caution">
    <text evidence="2">The sequence shown here is derived from an EMBL/GenBank/DDBJ whole genome shotgun (WGS) entry which is preliminary data.</text>
</comment>
<dbReference type="AlphaFoldDB" id="A0A8S0YPW3"/>
<protein>
    <submittedName>
        <fullName evidence="2">Uncharacterized protein</fullName>
    </submittedName>
</protein>
<dbReference type="Proteomes" id="UP000494106">
    <property type="component" value="Unassembled WGS sequence"/>
</dbReference>
<feature type="compositionally biased region" description="Basic and acidic residues" evidence="1">
    <location>
        <begin position="345"/>
        <end position="367"/>
    </location>
</feature>
<feature type="compositionally biased region" description="Polar residues" evidence="1">
    <location>
        <begin position="130"/>
        <end position="149"/>
    </location>
</feature>
<dbReference type="OrthoDB" id="7458550at2759"/>
<name>A0A8S0YPW3_ARCPL</name>
<evidence type="ECO:0000256" key="1">
    <source>
        <dbReference type="SAM" id="MobiDB-lite"/>
    </source>
</evidence>
<proteinExistence type="predicted"/>